<dbReference type="InterPro" id="IPR036178">
    <property type="entry name" value="Formintransfe-cycloase-like_sf"/>
</dbReference>
<proteinExistence type="predicted"/>
<organism evidence="2 3">
    <name type="scientific">Halosaccharopolyspora lacisalsi</name>
    <dbReference type="NCBI Taxonomy" id="1000566"/>
    <lineage>
        <taxon>Bacteria</taxon>
        <taxon>Bacillati</taxon>
        <taxon>Actinomycetota</taxon>
        <taxon>Actinomycetes</taxon>
        <taxon>Pseudonocardiales</taxon>
        <taxon>Pseudonocardiaceae</taxon>
        <taxon>Halosaccharopolyspora</taxon>
    </lineage>
</organism>
<dbReference type="EMBL" id="JACGWZ010000004">
    <property type="protein sequence ID" value="MBA8825906.1"/>
    <property type="molecule type" value="Genomic_DNA"/>
</dbReference>
<name>A0A839E063_9PSEU</name>
<dbReference type="AlphaFoldDB" id="A0A839E063"/>
<gene>
    <name evidence="2" type="ORF">FHX42_003272</name>
</gene>
<dbReference type="SUPFAM" id="SSF101262">
    <property type="entry name" value="Methenyltetrahydrofolate cyclohydrolase-like"/>
    <property type="match status" value="1"/>
</dbReference>
<dbReference type="InterPro" id="IPR007044">
    <property type="entry name" value="Cyclodeamin/CycHdrlase"/>
</dbReference>
<protein>
    <submittedName>
        <fullName evidence="2">Formiminotetrahydrofolate cyclodeaminase</fullName>
    </submittedName>
</protein>
<reference evidence="2 3" key="1">
    <citation type="submission" date="2020-07" db="EMBL/GenBank/DDBJ databases">
        <title>Sequencing the genomes of 1000 actinobacteria strains.</title>
        <authorList>
            <person name="Klenk H.-P."/>
        </authorList>
    </citation>
    <scope>NUCLEOTIDE SEQUENCE [LARGE SCALE GENOMIC DNA]</scope>
    <source>
        <strain evidence="2 3">DSM 45975</strain>
    </source>
</reference>
<dbReference type="Proteomes" id="UP000569329">
    <property type="component" value="Unassembled WGS sequence"/>
</dbReference>
<evidence type="ECO:0000313" key="2">
    <source>
        <dbReference type="EMBL" id="MBA8825906.1"/>
    </source>
</evidence>
<evidence type="ECO:0000259" key="1">
    <source>
        <dbReference type="Pfam" id="PF04961"/>
    </source>
</evidence>
<keyword evidence="3" id="KW-1185">Reference proteome</keyword>
<dbReference type="RefSeq" id="WP_182545149.1">
    <property type="nucleotide sequence ID" value="NZ_JACGWZ010000004.1"/>
</dbReference>
<dbReference type="Pfam" id="PF04961">
    <property type="entry name" value="FTCD_C"/>
    <property type="match status" value="1"/>
</dbReference>
<accession>A0A839E063</accession>
<feature type="domain" description="Cyclodeaminase/cyclohydrolase" evidence="1">
    <location>
        <begin position="7"/>
        <end position="160"/>
    </location>
</feature>
<dbReference type="Gene3D" id="1.20.120.680">
    <property type="entry name" value="Formiminotetrahydrofolate cyclodeaminase monomer, up-and-down helical bundle"/>
    <property type="match status" value="1"/>
</dbReference>
<dbReference type="GO" id="GO:0003824">
    <property type="term" value="F:catalytic activity"/>
    <property type="evidence" value="ECO:0007669"/>
    <property type="project" value="InterPro"/>
</dbReference>
<sequence length="194" mass="19500">MTFDQPLREFLDEVAEPTPSVTGGGVNAVTSAAAAGLVAMTARLSPDLDDSDALAARAERLRERAGELAVADSESYAAVLAAGRRDRQDADRAAALCDALAEAAEPPLRLALLASDIAEMAADIATRIASALRGDAVTAATLAHGASRAAAALVRVNLASAGLPLDRAHEAAAAADSAERSAHTALASVNAHAG</sequence>
<evidence type="ECO:0000313" key="3">
    <source>
        <dbReference type="Proteomes" id="UP000569329"/>
    </source>
</evidence>
<comment type="caution">
    <text evidence="2">The sequence shown here is derived from an EMBL/GenBank/DDBJ whole genome shotgun (WGS) entry which is preliminary data.</text>
</comment>